<dbReference type="Gene3D" id="1.10.3680.10">
    <property type="entry name" value="TerB-like"/>
    <property type="match status" value="1"/>
</dbReference>
<dbReference type="Pfam" id="PF05099">
    <property type="entry name" value="TerB"/>
    <property type="match status" value="1"/>
</dbReference>
<proteinExistence type="predicted"/>
<protein>
    <recommendedName>
        <fullName evidence="1">Co-chaperone DjlA N-terminal domain-containing protein</fullName>
    </recommendedName>
</protein>
<dbReference type="AlphaFoldDB" id="K2H1M3"/>
<feature type="domain" description="Co-chaperone DjlA N-terminal" evidence="1">
    <location>
        <begin position="14"/>
        <end position="114"/>
    </location>
</feature>
<dbReference type="InterPro" id="IPR007791">
    <property type="entry name" value="DjlA_N"/>
</dbReference>
<reference evidence="2" key="1">
    <citation type="journal article" date="2012" name="Science">
        <title>Fermentation, hydrogen, and sulfur metabolism in multiple uncultivated bacterial phyla.</title>
        <authorList>
            <person name="Wrighton K.C."/>
            <person name="Thomas B.C."/>
            <person name="Sharon I."/>
            <person name="Miller C.S."/>
            <person name="Castelle C.J."/>
            <person name="VerBerkmoes N.C."/>
            <person name="Wilkins M.J."/>
            <person name="Hettich R.L."/>
            <person name="Lipton M.S."/>
            <person name="Williams K.H."/>
            <person name="Long P.E."/>
            <person name="Banfield J.F."/>
        </authorList>
    </citation>
    <scope>NUCLEOTIDE SEQUENCE [LARGE SCALE GENOMIC DNA]</scope>
</reference>
<dbReference type="InterPro" id="IPR029024">
    <property type="entry name" value="TerB-like"/>
</dbReference>
<sequence>MEQETEIVKRKALAIYQILLGFIIVDWNLNPDEEEKIIEYIMGNFSILDKDTISLEDQIKHLAADEENFMNNAVALKMTSEKEELLSILLYVSEIMFADKVFSDQEFSLYTKLMNVWWVRADDLKHENIISN</sequence>
<accession>K2H1M3</accession>
<gene>
    <name evidence="2" type="ORF">ACD_2C00109G0004</name>
</gene>
<evidence type="ECO:0000313" key="2">
    <source>
        <dbReference type="EMBL" id="EKE29740.1"/>
    </source>
</evidence>
<name>K2H1M3_9BACT</name>
<comment type="caution">
    <text evidence="2">The sequence shown here is derived from an EMBL/GenBank/DDBJ whole genome shotgun (WGS) entry which is preliminary data.</text>
</comment>
<dbReference type="EMBL" id="AMFJ01000109">
    <property type="protein sequence ID" value="EKE29740.1"/>
    <property type="molecule type" value="Genomic_DNA"/>
</dbReference>
<organism evidence="2">
    <name type="scientific">uncultured bacterium</name>
    <name type="common">gcode 4</name>
    <dbReference type="NCBI Taxonomy" id="1234023"/>
    <lineage>
        <taxon>Bacteria</taxon>
        <taxon>environmental samples</taxon>
    </lineage>
</organism>
<evidence type="ECO:0000259" key="1">
    <source>
        <dbReference type="Pfam" id="PF05099"/>
    </source>
</evidence>
<dbReference type="SUPFAM" id="SSF158682">
    <property type="entry name" value="TerB-like"/>
    <property type="match status" value="1"/>
</dbReference>